<dbReference type="Proteomes" id="UP000315082">
    <property type="component" value="Chromosome"/>
</dbReference>
<accession>A0A518JT91</accession>
<evidence type="ECO:0000313" key="3">
    <source>
        <dbReference type="Proteomes" id="UP000315082"/>
    </source>
</evidence>
<feature type="signal peptide" evidence="1">
    <location>
        <begin position="1"/>
        <end position="22"/>
    </location>
</feature>
<evidence type="ECO:0008006" key="4">
    <source>
        <dbReference type="Google" id="ProtNLM"/>
    </source>
</evidence>
<keyword evidence="3" id="KW-1185">Reference proteome</keyword>
<evidence type="ECO:0000256" key="1">
    <source>
        <dbReference type="SAM" id="SignalP"/>
    </source>
</evidence>
<sequence length="110" mass="12669" precursor="true">MKRFNSLAMFALVALASSTALAQDHELPPGRIVLEEQETYSASVTPRALTVAQLRQQIAMEKSRQRRARMEYNAWRGHHPLRPTASDMPMMRSNYAYPQARFTFVPVYVR</sequence>
<gene>
    <name evidence="2" type="ORF">Poly24_24670</name>
</gene>
<protein>
    <recommendedName>
        <fullName evidence="4">DUF4148 domain-containing protein</fullName>
    </recommendedName>
</protein>
<keyword evidence="1" id="KW-0732">Signal</keyword>
<proteinExistence type="predicted"/>
<dbReference type="RefSeq" id="WP_145095119.1">
    <property type="nucleotide sequence ID" value="NZ_CP036348.1"/>
</dbReference>
<organism evidence="2 3">
    <name type="scientific">Rosistilla carotiformis</name>
    <dbReference type="NCBI Taxonomy" id="2528017"/>
    <lineage>
        <taxon>Bacteria</taxon>
        <taxon>Pseudomonadati</taxon>
        <taxon>Planctomycetota</taxon>
        <taxon>Planctomycetia</taxon>
        <taxon>Pirellulales</taxon>
        <taxon>Pirellulaceae</taxon>
        <taxon>Rosistilla</taxon>
    </lineage>
</organism>
<dbReference type="AlphaFoldDB" id="A0A518JT91"/>
<dbReference type="EMBL" id="CP036348">
    <property type="protein sequence ID" value="QDV68754.1"/>
    <property type="molecule type" value="Genomic_DNA"/>
</dbReference>
<dbReference type="KEGG" id="rcf:Poly24_24670"/>
<name>A0A518JT91_9BACT</name>
<reference evidence="2 3" key="1">
    <citation type="submission" date="2019-02" db="EMBL/GenBank/DDBJ databases">
        <title>Deep-cultivation of Planctomycetes and their phenomic and genomic characterization uncovers novel biology.</title>
        <authorList>
            <person name="Wiegand S."/>
            <person name="Jogler M."/>
            <person name="Boedeker C."/>
            <person name="Pinto D."/>
            <person name="Vollmers J."/>
            <person name="Rivas-Marin E."/>
            <person name="Kohn T."/>
            <person name="Peeters S.H."/>
            <person name="Heuer A."/>
            <person name="Rast P."/>
            <person name="Oberbeckmann S."/>
            <person name="Bunk B."/>
            <person name="Jeske O."/>
            <person name="Meyerdierks A."/>
            <person name="Storesund J.E."/>
            <person name="Kallscheuer N."/>
            <person name="Luecker S."/>
            <person name="Lage O.M."/>
            <person name="Pohl T."/>
            <person name="Merkel B.J."/>
            <person name="Hornburger P."/>
            <person name="Mueller R.-W."/>
            <person name="Bruemmer F."/>
            <person name="Labrenz M."/>
            <person name="Spormann A.M."/>
            <person name="Op den Camp H."/>
            <person name="Overmann J."/>
            <person name="Amann R."/>
            <person name="Jetten M.S.M."/>
            <person name="Mascher T."/>
            <person name="Medema M.H."/>
            <person name="Devos D.P."/>
            <person name="Kaster A.-K."/>
            <person name="Ovreas L."/>
            <person name="Rohde M."/>
            <person name="Galperin M.Y."/>
            <person name="Jogler C."/>
        </authorList>
    </citation>
    <scope>NUCLEOTIDE SEQUENCE [LARGE SCALE GENOMIC DNA]</scope>
    <source>
        <strain evidence="2 3">Poly24</strain>
    </source>
</reference>
<evidence type="ECO:0000313" key="2">
    <source>
        <dbReference type="EMBL" id="QDV68754.1"/>
    </source>
</evidence>
<dbReference type="OrthoDB" id="283259at2"/>
<feature type="chain" id="PRO_5022049202" description="DUF4148 domain-containing protein" evidence="1">
    <location>
        <begin position="23"/>
        <end position="110"/>
    </location>
</feature>